<comment type="similarity">
    <text evidence="2 7 8">Belongs to the triosephosphate isomerase family.</text>
</comment>
<dbReference type="InterPro" id="IPR035990">
    <property type="entry name" value="TIM_sf"/>
</dbReference>
<evidence type="ECO:0000313" key="9">
    <source>
        <dbReference type="EMBL" id="QDU30139.1"/>
    </source>
</evidence>
<evidence type="ECO:0000256" key="6">
    <source>
        <dbReference type="ARBA" id="ARBA00023235"/>
    </source>
</evidence>
<dbReference type="UniPathway" id="UPA00138"/>
<dbReference type="GO" id="GO:0046166">
    <property type="term" value="P:glyceraldehyde-3-phosphate biosynthetic process"/>
    <property type="evidence" value="ECO:0007669"/>
    <property type="project" value="TreeGrafter"/>
</dbReference>
<dbReference type="Pfam" id="PF00121">
    <property type="entry name" value="TIM"/>
    <property type="match status" value="1"/>
</dbReference>
<dbReference type="KEGG" id="aagg:ETAA8_52580"/>
<feature type="binding site" evidence="7">
    <location>
        <begin position="234"/>
        <end position="235"/>
    </location>
    <ligand>
        <name>substrate</name>
    </ligand>
</feature>
<name>A0A517YIU0_9BACT</name>
<reference evidence="9 10" key="1">
    <citation type="submission" date="2019-02" db="EMBL/GenBank/DDBJ databases">
        <title>Deep-cultivation of Planctomycetes and their phenomic and genomic characterization uncovers novel biology.</title>
        <authorList>
            <person name="Wiegand S."/>
            <person name="Jogler M."/>
            <person name="Boedeker C."/>
            <person name="Pinto D."/>
            <person name="Vollmers J."/>
            <person name="Rivas-Marin E."/>
            <person name="Kohn T."/>
            <person name="Peeters S.H."/>
            <person name="Heuer A."/>
            <person name="Rast P."/>
            <person name="Oberbeckmann S."/>
            <person name="Bunk B."/>
            <person name="Jeske O."/>
            <person name="Meyerdierks A."/>
            <person name="Storesund J.E."/>
            <person name="Kallscheuer N."/>
            <person name="Luecker S."/>
            <person name="Lage O.M."/>
            <person name="Pohl T."/>
            <person name="Merkel B.J."/>
            <person name="Hornburger P."/>
            <person name="Mueller R.-W."/>
            <person name="Bruemmer F."/>
            <person name="Labrenz M."/>
            <person name="Spormann A.M."/>
            <person name="Op den Camp H."/>
            <person name="Overmann J."/>
            <person name="Amann R."/>
            <person name="Jetten M.S.M."/>
            <person name="Mascher T."/>
            <person name="Medema M.H."/>
            <person name="Devos D.P."/>
            <person name="Kaster A.-K."/>
            <person name="Ovreas L."/>
            <person name="Rohde M."/>
            <person name="Galperin M.Y."/>
            <person name="Jogler C."/>
        </authorList>
    </citation>
    <scope>NUCLEOTIDE SEQUENCE [LARGE SCALE GENOMIC DNA]</scope>
    <source>
        <strain evidence="9 10">ETA_A8</strain>
    </source>
</reference>
<comment type="function">
    <text evidence="7">Involved in the gluconeogenesis. Catalyzes stereospecifically the conversion of dihydroxyacetone phosphate (DHAP) to D-glyceraldehyde-3-phosphate (G3P).</text>
</comment>
<dbReference type="Gene3D" id="3.20.20.70">
    <property type="entry name" value="Aldolase class I"/>
    <property type="match status" value="1"/>
</dbReference>
<sequence length="251" mass="26047">MRRKFIAGNWKMNTTAAQGVELATALAKAVGSASDVEVAVCPPSVYLSAIGAAIKGSAIGLGAQNCHYEAKGAFTGEVAPAMLLDVGCKYVILGHSERRQLFHETNQDVNKKVIAALAAGLTPIVCVGETLDERQAARTQAVVREQVEGSLAGLTGEQVLKLVIAYEPIWAIGTGVVATPQQAEEVHADLRSLLSSRYTAPVAEAVRIQYGGSVNAENAATLLSQPNIDGALVGGAALKADGFLAIIQGAR</sequence>
<dbReference type="FunFam" id="3.20.20.70:FF:000016">
    <property type="entry name" value="Triosephosphate isomerase"/>
    <property type="match status" value="1"/>
</dbReference>
<dbReference type="EC" id="5.3.1.1" evidence="7 8"/>
<dbReference type="NCBIfam" id="TIGR00419">
    <property type="entry name" value="tim"/>
    <property type="match status" value="1"/>
</dbReference>
<dbReference type="GO" id="GO:0019563">
    <property type="term" value="P:glycerol catabolic process"/>
    <property type="evidence" value="ECO:0007669"/>
    <property type="project" value="TreeGrafter"/>
</dbReference>
<gene>
    <name evidence="7" type="primary">tpiA</name>
    <name evidence="9" type="ORF">ETAA8_52580</name>
</gene>
<evidence type="ECO:0000256" key="2">
    <source>
        <dbReference type="ARBA" id="ARBA00007422"/>
    </source>
</evidence>
<evidence type="ECO:0000256" key="1">
    <source>
        <dbReference type="ARBA" id="ARBA00004680"/>
    </source>
</evidence>
<dbReference type="GO" id="GO:0006094">
    <property type="term" value="P:gluconeogenesis"/>
    <property type="evidence" value="ECO:0007669"/>
    <property type="project" value="UniProtKB-UniRule"/>
</dbReference>
<dbReference type="InterPro" id="IPR022896">
    <property type="entry name" value="TrioseP_Isoase_bac/euk"/>
</dbReference>
<evidence type="ECO:0000313" key="10">
    <source>
        <dbReference type="Proteomes" id="UP000315017"/>
    </source>
</evidence>
<comment type="pathway">
    <text evidence="7 8">Carbohydrate biosynthesis; gluconeogenesis.</text>
</comment>
<dbReference type="GO" id="GO:0004807">
    <property type="term" value="F:triose-phosphate isomerase activity"/>
    <property type="evidence" value="ECO:0007669"/>
    <property type="project" value="UniProtKB-UniRule"/>
</dbReference>
<dbReference type="EMBL" id="CP036274">
    <property type="protein sequence ID" value="QDU30139.1"/>
    <property type="molecule type" value="Genomic_DNA"/>
</dbReference>
<dbReference type="GO" id="GO:0005829">
    <property type="term" value="C:cytosol"/>
    <property type="evidence" value="ECO:0007669"/>
    <property type="project" value="TreeGrafter"/>
</dbReference>
<evidence type="ECO:0000256" key="3">
    <source>
        <dbReference type="ARBA" id="ARBA00022432"/>
    </source>
</evidence>
<dbReference type="InterPro" id="IPR020861">
    <property type="entry name" value="Triosephosphate_isomerase_AS"/>
</dbReference>
<keyword evidence="3 7" id="KW-0312">Gluconeogenesis</keyword>
<dbReference type="InterPro" id="IPR000652">
    <property type="entry name" value="Triosephosphate_isomerase"/>
</dbReference>
<dbReference type="UniPathway" id="UPA00109">
    <property type="reaction ID" value="UER00189"/>
</dbReference>
<dbReference type="Proteomes" id="UP000315017">
    <property type="component" value="Chromosome"/>
</dbReference>
<evidence type="ECO:0000256" key="5">
    <source>
        <dbReference type="ARBA" id="ARBA00023152"/>
    </source>
</evidence>
<comment type="subunit">
    <text evidence="7 8">Homodimer.</text>
</comment>
<protein>
    <recommendedName>
        <fullName evidence="7 8">Triosephosphate isomerase</fullName>
        <shortName evidence="7">TIM</shortName>
        <shortName evidence="7">TPI</shortName>
        <ecNumber evidence="7 8">5.3.1.1</ecNumber>
    </recommendedName>
    <alternativeName>
        <fullName evidence="7">Triose-phosphate isomerase</fullName>
    </alternativeName>
</protein>
<dbReference type="GO" id="GO:0006096">
    <property type="term" value="P:glycolytic process"/>
    <property type="evidence" value="ECO:0007669"/>
    <property type="project" value="UniProtKB-UniRule"/>
</dbReference>
<keyword evidence="6 7" id="KW-0413">Isomerase</keyword>
<dbReference type="InterPro" id="IPR013785">
    <property type="entry name" value="Aldolase_TIM"/>
</dbReference>
<dbReference type="PANTHER" id="PTHR21139">
    <property type="entry name" value="TRIOSEPHOSPHATE ISOMERASE"/>
    <property type="match status" value="1"/>
</dbReference>
<dbReference type="PANTHER" id="PTHR21139:SF42">
    <property type="entry name" value="TRIOSEPHOSPHATE ISOMERASE"/>
    <property type="match status" value="1"/>
</dbReference>
<keyword evidence="4 7" id="KW-0963">Cytoplasm</keyword>
<keyword evidence="5 7" id="KW-0324">Glycolysis</keyword>
<evidence type="ECO:0000256" key="7">
    <source>
        <dbReference type="HAMAP-Rule" id="MF_00147"/>
    </source>
</evidence>
<evidence type="ECO:0000256" key="8">
    <source>
        <dbReference type="RuleBase" id="RU363013"/>
    </source>
</evidence>
<dbReference type="RefSeq" id="WP_145095117.1">
    <property type="nucleotide sequence ID" value="NZ_CP036274.1"/>
</dbReference>
<proteinExistence type="inferred from homology"/>
<feature type="active site" description="Proton acceptor" evidence="7">
    <location>
        <position position="167"/>
    </location>
</feature>
<dbReference type="PROSITE" id="PS00171">
    <property type="entry name" value="TIM_1"/>
    <property type="match status" value="1"/>
</dbReference>
<comment type="subcellular location">
    <subcellularLocation>
        <location evidence="7 8">Cytoplasm</location>
    </subcellularLocation>
</comment>
<feature type="active site" description="Electrophile" evidence="7">
    <location>
        <position position="95"/>
    </location>
</feature>
<feature type="binding site" evidence="7">
    <location>
        <position position="213"/>
    </location>
    <ligand>
        <name>substrate</name>
    </ligand>
</feature>
<dbReference type="CDD" id="cd00311">
    <property type="entry name" value="TIM"/>
    <property type="match status" value="1"/>
</dbReference>
<comment type="pathway">
    <text evidence="1 7 8">Carbohydrate degradation; glycolysis; D-glyceraldehyde 3-phosphate from glycerone phosphate: step 1/1.</text>
</comment>
<feature type="binding site" evidence="7">
    <location>
        <position position="173"/>
    </location>
    <ligand>
        <name>substrate</name>
    </ligand>
</feature>
<feature type="binding site" evidence="7">
    <location>
        <begin position="9"/>
        <end position="11"/>
    </location>
    <ligand>
        <name>substrate</name>
    </ligand>
</feature>
<keyword evidence="10" id="KW-1185">Reference proteome</keyword>
<dbReference type="SUPFAM" id="SSF51351">
    <property type="entry name" value="Triosephosphate isomerase (TIM)"/>
    <property type="match status" value="1"/>
</dbReference>
<dbReference type="HAMAP" id="MF_00147_B">
    <property type="entry name" value="TIM_B"/>
    <property type="match status" value="1"/>
</dbReference>
<dbReference type="OrthoDB" id="9809429at2"/>
<dbReference type="AlphaFoldDB" id="A0A517YIU0"/>
<comment type="catalytic activity">
    <reaction evidence="7 8">
        <text>D-glyceraldehyde 3-phosphate = dihydroxyacetone phosphate</text>
        <dbReference type="Rhea" id="RHEA:18585"/>
        <dbReference type="ChEBI" id="CHEBI:57642"/>
        <dbReference type="ChEBI" id="CHEBI:59776"/>
        <dbReference type="EC" id="5.3.1.1"/>
    </reaction>
</comment>
<accession>A0A517YIU0</accession>
<evidence type="ECO:0000256" key="4">
    <source>
        <dbReference type="ARBA" id="ARBA00022490"/>
    </source>
</evidence>
<organism evidence="9 10">
    <name type="scientific">Anatilimnocola aggregata</name>
    <dbReference type="NCBI Taxonomy" id="2528021"/>
    <lineage>
        <taxon>Bacteria</taxon>
        <taxon>Pseudomonadati</taxon>
        <taxon>Planctomycetota</taxon>
        <taxon>Planctomycetia</taxon>
        <taxon>Pirellulales</taxon>
        <taxon>Pirellulaceae</taxon>
        <taxon>Anatilimnocola</taxon>
    </lineage>
</organism>
<dbReference type="PROSITE" id="PS51440">
    <property type="entry name" value="TIM_2"/>
    <property type="match status" value="1"/>
</dbReference>